<dbReference type="SUPFAM" id="SSF52777">
    <property type="entry name" value="CoA-dependent acyltransferases"/>
    <property type="match status" value="4"/>
</dbReference>
<dbReference type="GO" id="GO:0031177">
    <property type="term" value="F:phosphopantetheine binding"/>
    <property type="evidence" value="ECO:0007669"/>
    <property type="project" value="TreeGrafter"/>
</dbReference>
<keyword evidence="3" id="KW-0597">Phosphoprotein</keyword>
<dbReference type="PANTHER" id="PTHR45527:SF1">
    <property type="entry name" value="FATTY ACID SYNTHASE"/>
    <property type="match status" value="1"/>
</dbReference>
<dbReference type="InterPro" id="IPR009081">
    <property type="entry name" value="PP-bd_ACP"/>
</dbReference>
<dbReference type="InterPro" id="IPR013120">
    <property type="entry name" value="FAR_NAD-bd"/>
</dbReference>
<keyword evidence="4" id="KW-0436">Ligase</keyword>
<dbReference type="InterPro" id="IPR020845">
    <property type="entry name" value="AMP-binding_CS"/>
</dbReference>
<dbReference type="CDD" id="cd19531">
    <property type="entry name" value="LCL_NRPS-like"/>
    <property type="match status" value="1"/>
</dbReference>
<dbReference type="Gene3D" id="3.40.50.980">
    <property type="match status" value="2"/>
</dbReference>
<dbReference type="InterPro" id="IPR045851">
    <property type="entry name" value="AMP-bd_C_sf"/>
</dbReference>
<protein>
    <submittedName>
        <fullName evidence="6">Surfactin family lipopeptide synthetase A/lichenysin synthetase A</fullName>
    </submittedName>
</protein>
<dbReference type="Gene3D" id="3.30.300.30">
    <property type="match status" value="2"/>
</dbReference>
<dbReference type="Gene3D" id="1.10.1200.10">
    <property type="entry name" value="ACP-like"/>
    <property type="match status" value="2"/>
</dbReference>
<proteinExistence type="predicted"/>
<dbReference type="Gene3D" id="3.30.559.30">
    <property type="entry name" value="Nonribosomal peptide synthetase, condensation domain"/>
    <property type="match status" value="2"/>
</dbReference>
<comment type="caution">
    <text evidence="6">The sequence shown here is derived from an EMBL/GenBank/DDBJ whole genome shotgun (WGS) entry which is preliminary data.</text>
</comment>
<dbReference type="Gene3D" id="3.40.50.12780">
    <property type="entry name" value="N-terminal domain of ligase-like"/>
    <property type="match status" value="1"/>
</dbReference>
<dbReference type="Pfam" id="PF13193">
    <property type="entry name" value="AMP-binding_C"/>
    <property type="match status" value="2"/>
</dbReference>
<dbReference type="PROSITE" id="PS50075">
    <property type="entry name" value="CARRIER"/>
    <property type="match status" value="2"/>
</dbReference>
<dbReference type="CDD" id="cd05930">
    <property type="entry name" value="A_NRPS"/>
    <property type="match status" value="2"/>
</dbReference>
<dbReference type="Gene3D" id="3.40.50.720">
    <property type="entry name" value="NAD(P)-binding Rossmann-like Domain"/>
    <property type="match status" value="1"/>
</dbReference>
<accession>A0A2Y9BBM6</accession>
<dbReference type="Pfam" id="PF00550">
    <property type="entry name" value="PP-binding"/>
    <property type="match status" value="2"/>
</dbReference>
<dbReference type="GO" id="GO:0044550">
    <property type="term" value="P:secondary metabolite biosynthetic process"/>
    <property type="evidence" value="ECO:0007669"/>
    <property type="project" value="TreeGrafter"/>
</dbReference>
<dbReference type="RefSeq" id="WP_109729228.1">
    <property type="nucleotide sequence ID" value="NZ_BAAACK010000007.1"/>
</dbReference>
<dbReference type="Proteomes" id="UP000245845">
    <property type="component" value="Unassembled WGS sequence"/>
</dbReference>
<dbReference type="GO" id="GO:0008610">
    <property type="term" value="P:lipid biosynthetic process"/>
    <property type="evidence" value="ECO:0007669"/>
    <property type="project" value="UniProtKB-ARBA"/>
</dbReference>
<reference evidence="6 7" key="1">
    <citation type="submission" date="2018-05" db="EMBL/GenBank/DDBJ databases">
        <title>The Hungate 1000. A catalogue of reference genomes from the rumen microbiome.</title>
        <authorList>
            <person name="Kelly W."/>
        </authorList>
    </citation>
    <scope>NUCLEOTIDE SEQUENCE [LARGE SCALE GENOMIC DNA]</scope>
    <source>
        <strain evidence="6 7">NLAE-zl-C242</strain>
    </source>
</reference>
<dbReference type="Pfam" id="PF00501">
    <property type="entry name" value="AMP-binding"/>
    <property type="match status" value="2"/>
</dbReference>
<dbReference type="InterPro" id="IPR042099">
    <property type="entry name" value="ANL_N_sf"/>
</dbReference>
<dbReference type="InterPro" id="IPR023213">
    <property type="entry name" value="CAT-like_dom_sf"/>
</dbReference>
<dbReference type="InterPro" id="IPR001242">
    <property type="entry name" value="Condensation_dom"/>
</dbReference>
<dbReference type="InterPro" id="IPR025110">
    <property type="entry name" value="AMP-bd_C"/>
</dbReference>
<dbReference type="SUPFAM" id="SSF47336">
    <property type="entry name" value="ACP-like"/>
    <property type="match status" value="2"/>
</dbReference>
<dbReference type="SUPFAM" id="SSF56801">
    <property type="entry name" value="Acetyl-CoA synthetase-like"/>
    <property type="match status" value="2"/>
</dbReference>
<dbReference type="InterPro" id="IPR036736">
    <property type="entry name" value="ACP-like_sf"/>
</dbReference>
<dbReference type="Gene3D" id="3.30.559.10">
    <property type="entry name" value="Chloramphenicol acetyltransferase-like domain"/>
    <property type="match status" value="2"/>
</dbReference>
<dbReference type="NCBIfam" id="TIGR01733">
    <property type="entry name" value="AA-adenyl-dom"/>
    <property type="match status" value="2"/>
</dbReference>
<dbReference type="InterPro" id="IPR010071">
    <property type="entry name" value="AA_adenyl_dom"/>
</dbReference>
<dbReference type="InterPro" id="IPR036291">
    <property type="entry name" value="NAD(P)-bd_dom_sf"/>
</dbReference>
<evidence type="ECO:0000313" key="7">
    <source>
        <dbReference type="Proteomes" id="UP000245845"/>
    </source>
</evidence>
<feature type="domain" description="Carrier" evidence="5">
    <location>
        <begin position="966"/>
        <end position="1041"/>
    </location>
</feature>
<dbReference type="GO" id="GO:0016874">
    <property type="term" value="F:ligase activity"/>
    <property type="evidence" value="ECO:0007669"/>
    <property type="project" value="UniProtKB-KW"/>
</dbReference>
<dbReference type="PANTHER" id="PTHR45527">
    <property type="entry name" value="NONRIBOSOMAL PEPTIDE SYNTHETASE"/>
    <property type="match status" value="1"/>
</dbReference>
<evidence type="ECO:0000259" key="5">
    <source>
        <dbReference type="PROSITE" id="PS50075"/>
    </source>
</evidence>
<comment type="cofactor">
    <cofactor evidence="1">
        <name>pantetheine 4'-phosphate</name>
        <dbReference type="ChEBI" id="CHEBI:47942"/>
    </cofactor>
</comment>
<dbReference type="GO" id="GO:0043041">
    <property type="term" value="P:amino acid activation for nonribosomal peptide biosynthetic process"/>
    <property type="evidence" value="ECO:0007669"/>
    <property type="project" value="TreeGrafter"/>
</dbReference>
<dbReference type="Pfam" id="PF00668">
    <property type="entry name" value="Condensation"/>
    <property type="match status" value="2"/>
</dbReference>
<evidence type="ECO:0000256" key="3">
    <source>
        <dbReference type="ARBA" id="ARBA00022553"/>
    </source>
</evidence>
<evidence type="ECO:0000256" key="4">
    <source>
        <dbReference type="ARBA" id="ARBA00022598"/>
    </source>
</evidence>
<dbReference type="Gene3D" id="2.30.38.10">
    <property type="entry name" value="Luciferase, Domain 3"/>
    <property type="match status" value="1"/>
</dbReference>
<feature type="domain" description="Carrier" evidence="5">
    <location>
        <begin position="1996"/>
        <end position="2069"/>
    </location>
</feature>
<keyword evidence="2" id="KW-0596">Phosphopantetheine</keyword>
<dbReference type="SUPFAM" id="SSF51735">
    <property type="entry name" value="NAD(P)-binding Rossmann-fold domains"/>
    <property type="match status" value="1"/>
</dbReference>
<dbReference type="GO" id="GO:0005737">
    <property type="term" value="C:cytoplasm"/>
    <property type="evidence" value="ECO:0007669"/>
    <property type="project" value="TreeGrafter"/>
</dbReference>
<evidence type="ECO:0000313" key="6">
    <source>
        <dbReference type="EMBL" id="PWJ31833.1"/>
    </source>
</evidence>
<gene>
    <name evidence="6" type="ORF">A8806_101120</name>
</gene>
<sequence length="2457" mass="277272">MYGEDKLSDMNCLPLSSSQMNIWNLEMAHPGLPMNNICTALKIEGNLNLEYLQTCMELAFRAFPSLRTRITVRDGKPGQYITEELPGRTALFDFTETDEEGLTTWFHSVAREHFMLEDHSLCEMLLFKTSESSGGILTRVHHIIADAWSHALVTNHIIHNYFRLLSGLKPDHEAVPFYEEHIINEQNYLQSKAFEKDKRYWKEALKNISPGLAKEYQCALVSPVGYRKSYRLSNRLNRLIGSFCEKEKVSPFAVFYMGLAIYLRRMKGQERFCIGVPTINRLNYREKQAGGMFVNTLPFVNELDISMSWNQFNEKLQSDWFSLLCHQRIPFEYIKKLAQEGGHEGNEPLFHIVLSYQNGKMDHLRGARVFLEGRWLYSGYQSEALCIHLSSRDGENQFTVDYDYLTQIFSEQEIEKLHETLSRILKEALREPDKPISCLSLLGEETEERVIFDFNQTDTWYEREKCIAQKLDEMMQLYPDRAAVIFEGKRISYKELGRQAGIISERIREITGDEQGTVALLMERSDRLFAALTGIIFSGNSWLFIDTELPSMRKEELLADSHALFVITDDSQALDGEDARKVMLWGQDTAVHVLEFTALISGKDSPVSTDPIVLSQPDDLAYLVYTSGSTGLPKAVEVEQHSVVNLAAAMQPLYPKGAVLSICNVGFDAFLLESVSALLNGKTIVMASGQEMNHPRKIGRLILNYDAGFMALTPSRLSAYMAEEEFRKALSHLETIICGGESFPLQLYRTLSGLTSAVVYNQYGPSEATVAVSHAAVNGRESVNIGAPLQNCRIYILDEYMNPLPPGSAGEIYIGGECLARGYHSREKLTKESFLADPFIKGARIYRTGDYGKWSEDGRIFYLGRKDDQVKLLGHRIELSEIESVLMLHPGVWTAAVTVSEGMLTAYFAGDEELTEEALLTYAANYLPRYLIPAAAVRVEKLPLTTNGKVDFRLLEKPVITNEQVHPADEVEEVLLDIWKRVLKREELGVQSDYFRSGGDSLNAVLMLLEVEKEFSRSISVTELYGCSTLRRLGNLIRGKAVESGNRKAGIKKAQEQAFYPLTPSQESFYVLQQLDETKISYNMPMAFRLGTWLDFPRLEQAFRKMAEQDPVLRTVFMIESGQVTARVLPQSDFRMEWMEAAGFEEAMHHFVRPFDLEKGPLFRAAMVKLPENEPGLLLDMHHIISDGISMQILLHRLDLYYRGGEVKVPELTYADYAWWVKENSGQGRDSCRKFWMEQMRNSLPEKTLPLDRPRPPVFDGKGAEHCFVLPEALSGSIKEFCEEHEVTPFILLLSVYGLLVSRYSGSEKVVAGTPVSGRHEQNMEEMTGVFVHTLPVFIHADPELTFETYLHNVRHTVSGMLDHQEISLEELTGLSGAERSRDRNTLFDILFTMTPLQKEDVTIGGADLIYMPYDTHAVKMDLNLEVTYMKGGYRFRFEYAKSLFDEVTIAFYGRCCVQGLKEVLKHPEKRLGVIEMLDAADRIRLLEQPRRIRTPYDAAPVDCLLDETAAANPDRIAVQWGDGQFDTFGTLKEKSDLLASVLENKGITAGDKVAFLTKRTGLMPVLMFGILKAGAAYVPVDPSFPKERIRYMLEQAGVRLAVYGHEELVLDGMPCEALVWDEEELLRLKGDSVFHRKHQSSDAANVIFTSGTTGKPKGAVMLHRALSNLSAHLEPLLGTWDEKILCASNCVFDVFTTETILALGKGYPVSIADEEEMLLPWKMAERIRRDRVTILQLTPSRLQMCLGDESFCASLSGIHRIILLGEPWGMELKRRLKDLTDARIFNIYGPTETSVHNCQGDITDEDSIHIGKPIGNCRYYLLDEKGKPLPPTAVGEIYIAGECLSAGYIGQPELTEEVFVPDCYSKEEKMYRTGDLGRLRADGNWQCLGRVDTQLKLNGHRIEPLEIAEAMQQSGMVKEAAVVPVLRDGIPEYLRGAAVAAPGYQEGALREFLLERLPDYMIPSEILTLTEMPRTASGKTDLKKLALPDIKSAAEAGEREMSEIAALWREVLGKDPDPEVSFFEQGGTSLMAILILNRYHQKQYDFSINDFYHYPTLDAQEKLLSGKKRDGEQKTAQEQTVTPEIPRKSAGVDECICSLGAILLTGASGYLGSYILKKLLEYGGEKVYCLVRGNGERLKEVLDTYFDSGFYEKYAGRIEIATGDITKEGFGLPQDIYDKMVQEVTRVFHCAADVRHYAPPEELNRTNIEGTAEVLHFVKKAGAAMMHMSTVSVAGNRLLEEPGRTYTFHEEDLDAGQNWQDNPYVKSKLLAEKLVDDAVKEGAHARIFRIGRLAANSYNGKFQKNPQSNAYYRLIKGILELGMMPEALYHQPIELTPVNQAAEAVVRLSGSTGGTYHIYCPYETEIGPLAKACAPIERVSADDFEHMLEKRMTESDSPYIQALAQVWYEGKTDGSMVQLRQDKTLKKLAELDFWWQKPDIDKQKMCFLQEGSEGKV</sequence>
<dbReference type="OrthoDB" id="9778383at2"/>
<organism evidence="6 7">
    <name type="scientific">Faecalicatena orotica</name>
    <dbReference type="NCBI Taxonomy" id="1544"/>
    <lineage>
        <taxon>Bacteria</taxon>
        <taxon>Bacillati</taxon>
        <taxon>Bacillota</taxon>
        <taxon>Clostridia</taxon>
        <taxon>Lachnospirales</taxon>
        <taxon>Lachnospiraceae</taxon>
        <taxon>Faecalicatena</taxon>
    </lineage>
</organism>
<keyword evidence="7" id="KW-1185">Reference proteome</keyword>
<dbReference type="InterPro" id="IPR000873">
    <property type="entry name" value="AMP-dep_synth/lig_dom"/>
</dbReference>
<evidence type="ECO:0000256" key="1">
    <source>
        <dbReference type="ARBA" id="ARBA00001957"/>
    </source>
</evidence>
<name>A0A2Y9BBM6_9FIRM</name>
<dbReference type="Pfam" id="PF07993">
    <property type="entry name" value="NAD_binding_4"/>
    <property type="match status" value="1"/>
</dbReference>
<dbReference type="EMBL" id="QGDL01000001">
    <property type="protein sequence ID" value="PWJ31833.1"/>
    <property type="molecule type" value="Genomic_DNA"/>
</dbReference>
<dbReference type="PROSITE" id="PS00455">
    <property type="entry name" value="AMP_BINDING"/>
    <property type="match status" value="2"/>
</dbReference>
<evidence type="ECO:0000256" key="2">
    <source>
        <dbReference type="ARBA" id="ARBA00022450"/>
    </source>
</evidence>